<protein>
    <submittedName>
        <fullName evidence="2">Uncharacterized protein</fullName>
    </submittedName>
</protein>
<evidence type="ECO:0000313" key="2">
    <source>
        <dbReference type="EMBL" id="MFC4905467.1"/>
    </source>
</evidence>
<sequence length="94" mass="10414">VARSPFLISSAHPWQQPHAPQHLEERTRPVTDASARPDQLFAAWQQWAAAEGIHTGTKKEFGTILDRRIGPAKKSNGVRLRRGLLLIDPEGGQS</sequence>
<feature type="region of interest" description="Disordered" evidence="1">
    <location>
        <begin position="1"/>
        <end position="34"/>
    </location>
</feature>
<proteinExistence type="predicted"/>
<gene>
    <name evidence="2" type="ORF">ACFPCS_18040</name>
</gene>
<organism evidence="2 3">
    <name type="scientific">Kocuria oceani</name>
    <dbReference type="NCBI Taxonomy" id="988827"/>
    <lineage>
        <taxon>Bacteria</taxon>
        <taxon>Bacillati</taxon>
        <taxon>Actinomycetota</taxon>
        <taxon>Actinomycetes</taxon>
        <taxon>Micrococcales</taxon>
        <taxon>Micrococcaceae</taxon>
        <taxon>Kocuria</taxon>
    </lineage>
</organism>
<evidence type="ECO:0000313" key="3">
    <source>
        <dbReference type="Proteomes" id="UP001595797"/>
    </source>
</evidence>
<dbReference type="Proteomes" id="UP001595797">
    <property type="component" value="Unassembled WGS sequence"/>
</dbReference>
<accession>A0ABV9TRM0</accession>
<reference evidence="3" key="1">
    <citation type="journal article" date="2019" name="Int. J. Syst. Evol. Microbiol.">
        <title>The Global Catalogue of Microorganisms (GCM) 10K type strain sequencing project: providing services to taxonomists for standard genome sequencing and annotation.</title>
        <authorList>
            <consortium name="The Broad Institute Genomics Platform"/>
            <consortium name="The Broad Institute Genome Sequencing Center for Infectious Disease"/>
            <person name="Wu L."/>
            <person name="Ma J."/>
        </authorList>
    </citation>
    <scope>NUCLEOTIDE SEQUENCE [LARGE SCALE GENOMIC DNA]</scope>
    <source>
        <strain evidence="3">CGMCC 4.6946</strain>
    </source>
</reference>
<keyword evidence="3" id="KW-1185">Reference proteome</keyword>
<feature type="non-terminal residue" evidence="2">
    <location>
        <position position="1"/>
    </location>
</feature>
<name>A0ABV9TRM0_9MICC</name>
<dbReference type="EMBL" id="JBHSIW010000025">
    <property type="protein sequence ID" value="MFC4905467.1"/>
    <property type="molecule type" value="Genomic_DNA"/>
</dbReference>
<evidence type="ECO:0000256" key="1">
    <source>
        <dbReference type="SAM" id="MobiDB-lite"/>
    </source>
</evidence>
<comment type="caution">
    <text evidence="2">The sequence shown here is derived from an EMBL/GenBank/DDBJ whole genome shotgun (WGS) entry which is preliminary data.</text>
</comment>